<name>A0A8J2WAJ5_9NEOP</name>
<accession>A0A8J2WAJ5</accession>
<dbReference type="InterPro" id="IPR036397">
    <property type="entry name" value="RNaseH_sf"/>
</dbReference>
<protein>
    <submittedName>
        <fullName evidence="2">(African queen) hypothetical protein</fullName>
    </submittedName>
</protein>
<organism evidence="2 3">
    <name type="scientific">Danaus chrysippus</name>
    <name type="common">African queen</name>
    <dbReference type="NCBI Taxonomy" id="151541"/>
    <lineage>
        <taxon>Eukaryota</taxon>
        <taxon>Metazoa</taxon>
        <taxon>Ecdysozoa</taxon>
        <taxon>Arthropoda</taxon>
        <taxon>Hexapoda</taxon>
        <taxon>Insecta</taxon>
        <taxon>Pterygota</taxon>
        <taxon>Neoptera</taxon>
        <taxon>Endopterygota</taxon>
        <taxon>Lepidoptera</taxon>
        <taxon>Glossata</taxon>
        <taxon>Ditrysia</taxon>
        <taxon>Papilionoidea</taxon>
        <taxon>Nymphalidae</taxon>
        <taxon>Danainae</taxon>
        <taxon>Danaini</taxon>
        <taxon>Danaina</taxon>
        <taxon>Danaus</taxon>
        <taxon>Anosia</taxon>
    </lineage>
</organism>
<dbReference type="Proteomes" id="UP000789524">
    <property type="component" value="Unassembled WGS sequence"/>
</dbReference>
<reference evidence="2" key="1">
    <citation type="submission" date="2021-09" db="EMBL/GenBank/DDBJ databases">
        <authorList>
            <person name="Martin H S."/>
        </authorList>
    </citation>
    <scope>NUCLEOTIDE SEQUENCE</scope>
</reference>
<feature type="compositionally biased region" description="Basic and acidic residues" evidence="1">
    <location>
        <begin position="39"/>
        <end position="48"/>
    </location>
</feature>
<feature type="region of interest" description="Disordered" evidence="1">
    <location>
        <begin position="33"/>
        <end position="53"/>
    </location>
</feature>
<proteinExistence type="predicted"/>
<keyword evidence="3" id="KW-1185">Reference proteome</keyword>
<gene>
    <name evidence="2" type="ORF">DCHRY22_LOCUS12348</name>
</gene>
<dbReference type="OrthoDB" id="2499658at2759"/>
<evidence type="ECO:0000313" key="2">
    <source>
        <dbReference type="EMBL" id="CAG9577527.1"/>
    </source>
</evidence>
<dbReference type="GO" id="GO:0003676">
    <property type="term" value="F:nucleic acid binding"/>
    <property type="evidence" value="ECO:0007669"/>
    <property type="project" value="InterPro"/>
</dbReference>
<dbReference type="AlphaFoldDB" id="A0A8J2WAJ5"/>
<dbReference type="SUPFAM" id="SSF53098">
    <property type="entry name" value="Ribonuclease H-like"/>
    <property type="match status" value="1"/>
</dbReference>
<feature type="region of interest" description="Disordered" evidence="1">
    <location>
        <begin position="261"/>
        <end position="307"/>
    </location>
</feature>
<dbReference type="Gene3D" id="3.30.420.10">
    <property type="entry name" value="Ribonuclease H-like superfamily/Ribonuclease H"/>
    <property type="match status" value="1"/>
</dbReference>
<sequence>MQAEIKHIKEKYATSEDICDLKLEVELLKSSSTSLNHSKKLEGNKQKVPDSCGGRSAEYSVAAAISAEDKAVRTVTHHTPERSGQASKSLHTDAGNKINNAFRETFSHVLQNENKTQNFGTNEWTVFKRKKKLAYNRFAGNRGVATTKPEAKFKAAQCKLVHGKPRHSQSQGSVERANQDIEKKLASWMQDNNTTNWSNGIRFVQFMKNRALHSGIKQSPYKAMFGIEPRIGLMTSTLPRDVIEDIRDEDDLENALNKINMTDSTDTAETEPVASCSGEHQIITGGKQKAAESSSKTSEESPVEVEASQYDIEAGASTAEEPLIIPPNDKDIEVITNVNQQIMTSREAAHQNLKKQAIRMTLASDKIHVPVEIGDNVIIQIPDVDRAKANLRNIVGVVLQKDDQGFHKIGTKYGMLDKLYCMSELDKCKEKFLHEEDVPNTSLPLRTVAREIQTLLFTRTSSNHTAVYPRYTSSERDFRTKRGGILACGNIIDTC</sequence>
<evidence type="ECO:0000313" key="3">
    <source>
        <dbReference type="Proteomes" id="UP000789524"/>
    </source>
</evidence>
<dbReference type="InterPro" id="IPR012337">
    <property type="entry name" value="RNaseH-like_sf"/>
</dbReference>
<comment type="caution">
    <text evidence="2">The sequence shown here is derived from an EMBL/GenBank/DDBJ whole genome shotgun (WGS) entry which is preliminary data.</text>
</comment>
<dbReference type="EMBL" id="CAKASE010000076">
    <property type="protein sequence ID" value="CAG9577527.1"/>
    <property type="molecule type" value="Genomic_DNA"/>
</dbReference>
<evidence type="ECO:0000256" key="1">
    <source>
        <dbReference type="SAM" id="MobiDB-lite"/>
    </source>
</evidence>